<keyword evidence="3" id="KW-0788">Thiol protease</keyword>
<evidence type="ECO:0000256" key="1">
    <source>
        <dbReference type="ARBA" id="ARBA00009005"/>
    </source>
</evidence>
<dbReference type="SUPFAM" id="SSF52129">
    <property type="entry name" value="Caspase-like"/>
    <property type="match status" value="1"/>
</dbReference>
<dbReference type="AlphaFoldDB" id="A0A8H6ZG32"/>
<keyword evidence="2" id="KW-0053">Apoptosis</keyword>
<dbReference type="EMBL" id="JACAZH010000001">
    <property type="protein sequence ID" value="KAF7376246.1"/>
    <property type="molecule type" value="Genomic_DNA"/>
</dbReference>
<comment type="caution">
    <text evidence="5">The sequence shown here is derived from an EMBL/GenBank/DDBJ whole genome shotgun (WGS) entry which is preliminary data.</text>
</comment>
<proteinExistence type="inferred from homology"/>
<evidence type="ECO:0000313" key="5">
    <source>
        <dbReference type="EMBL" id="KAF7376246.1"/>
    </source>
</evidence>
<dbReference type="PANTHER" id="PTHR48104">
    <property type="entry name" value="METACASPASE-4"/>
    <property type="match status" value="1"/>
</dbReference>
<dbReference type="SUPFAM" id="SSF49562">
    <property type="entry name" value="C2 domain (Calcium/lipid-binding domain, CaLB)"/>
    <property type="match status" value="1"/>
</dbReference>
<dbReference type="InterPro" id="IPR050452">
    <property type="entry name" value="Metacaspase"/>
</dbReference>
<dbReference type="InterPro" id="IPR011600">
    <property type="entry name" value="Pept_C14_caspase"/>
</dbReference>
<dbReference type="Gene3D" id="3.40.50.1460">
    <property type="match status" value="1"/>
</dbReference>
<dbReference type="PANTHER" id="PTHR48104:SF30">
    <property type="entry name" value="METACASPASE-1"/>
    <property type="match status" value="1"/>
</dbReference>
<evidence type="ECO:0000256" key="2">
    <source>
        <dbReference type="ARBA" id="ARBA00022703"/>
    </source>
</evidence>
<dbReference type="InterPro" id="IPR029030">
    <property type="entry name" value="Caspase-like_dom_sf"/>
</dbReference>
<dbReference type="Pfam" id="PF00656">
    <property type="entry name" value="Peptidase_C14"/>
    <property type="match status" value="1"/>
</dbReference>
<keyword evidence="6" id="KW-1185">Reference proteome</keyword>
<evidence type="ECO:0000259" key="4">
    <source>
        <dbReference type="PROSITE" id="PS50004"/>
    </source>
</evidence>
<keyword evidence="3" id="KW-0378">Hydrolase</keyword>
<dbReference type="OrthoDB" id="3223806at2759"/>
<feature type="domain" description="C2" evidence="4">
    <location>
        <begin position="1"/>
        <end position="107"/>
    </location>
</feature>
<dbReference type="GO" id="GO:0006915">
    <property type="term" value="P:apoptotic process"/>
    <property type="evidence" value="ECO:0007669"/>
    <property type="project" value="UniProtKB-KW"/>
</dbReference>
<comment type="similarity">
    <text evidence="1">Belongs to the peptidase C14B family.</text>
</comment>
<accession>A0A8H6ZG32</accession>
<protein>
    <recommendedName>
        <fullName evidence="4">C2 domain-containing protein</fullName>
    </recommendedName>
</protein>
<dbReference type="InterPro" id="IPR035892">
    <property type="entry name" value="C2_domain_sf"/>
</dbReference>
<keyword evidence="3" id="KW-0645">Protease</keyword>
<dbReference type="GO" id="GO:0004197">
    <property type="term" value="F:cysteine-type endopeptidase activity"/>
    <property type="evidence" value="ECO:0007669"/>
    <property type="project" value="InterPro"/>
</dbReference>
<dbReference type="InterPro" id="IPR000008">
    <property type="entry name" value="C2_dom"/>
</dbReference>
<sequence length="794" mass="87714">MAAREKFEKIEINVLRVQGFPRDICSLVGKVHLEIRVGKQLQRTTSVRGMAPHVWDEKFAFDFAGPEELCIGLWRTRPFGKAVLLCSVTVPIDLEPRNQDRTQTFSYKRRPITVTYQLREPGTNLRDPRCPVFAFIIGIDQYLSSAISDLKGCVNDAQAVKAYLTNRFHIPEAQVAFLANQDATRENILETFKSHLIDNSLVEKGDAIIIYYAGHGSRAKAPSPWPSTDGQVETLVPYDERARTPDGAVIHGIPDRTLNMLLSRLASAKGNNITVIFDCCHSAPTTQVGSSLNGPPDSRFVGTSLPIPDNLDQELFGGLLGQNGPPEGTMQKPMHSHVLLTACRKHQRARECLSPGGESCGFFTAGLIKHLRSVGPNRITYEDLIDLLPTLPDQNPQCEGANKDRHIFEIEGPVLESQTYLLAVKGDGTMEVDAGNAHGVVVGTQFALKTDQASEHILVAATVTLDSSVLIPVVPGQASTFLDGARLIVAEWKSDAAMMKVYVHASQNPPLAIADVSTIRQAARTNFLVVDSIDSAALAIQRSADDEFLLRRLDAKLSRYELPAVRLAVSPTKLPSVLDAIEHFNYFLGKRPAHRHHGNALVANGEVRLEMYNLRGEYGARVPNMDLGNFVNAENEVRFRLDTQEKYGFAICNYSEHDLFPYLFYFDPASYSIDAWYLPDSSSTTPPLTARSHDSVEPTRITVGYGASGGYAFQFVIPDGVTTDTGFLKLFVSTSYIDLRRIEQPAAVDFVNTKEADSESPRRRPRLEDAEMWGALDVAVTMYTDDAPPRLQLS</sequence>
<dbReference type="Proteomes" id="UP000623467">
    <property type="component" value="Unassembled WGS sequence"/>
</dbReference>
<dbReference type="PROSITE" id="PS50004">
    <property type="entry name" value="C2"/>
    <property type="match status" value="1"/>
</dbReference>
<evidence type="ECO:0000256" key="3">
    <source>
        <dbReference type="ARBA" id="ARBA00022807"/>
    </source>
</evidence>
<reference evidence="5" key="1">
    <citation type="submission" date="2020-05" db="EMBL/GenBank/DDBJ databases">
        <title>Mycena genomes resolve the evolution of fungal bioluminescence.</title>
        <authorList>
            <person name="Tsai I.J."/>
        </authorList>
    </citation>
    <scope>NUCLEOTIDE SEQUENCE</scope>
    <source>
        <strain evidence="5">160909Yilan</strain>
    </source>
</reference>
<organism evidence="5 6">
    <name type="scientific">Mycena sanguinolenta</name>
    <dbReference type="NCBI Taxonomy" id="230812"/>
    <lineage>
        <taxon>Eukaryota</taxon>
        <taxon>Fungi</taxon>
        <taxon>Dikarya</taxon>
        <taxon>Basidiomycota</taxon>
        <taxon>Agaricomycotina</taxon>
        <taxon>Agaricomycetes</taxon>
        <taxon>Agaricomycetidae</taxon>
        <taxon>Agaricales</taxon>
        <taxon>Marasmiineae</taxon>
        <taxon>Mycenaceae</taxon>
        <taxon>Mycena</taxon>
    </lineage>
</organism>
<gene>
    <name evidence="5" type="ORF">MSAN_00039900</name>
</gene>
<name>A0A8H6ZG32_9AGAR</name>
<evidence type="ECO:0000313" key="6">
    <source>
        <dbReference type="Proteomes" id="UP000623467"/>
    </source>
</evidence>
<dbReference type="GO" id="GO:0006508">
    <property type="term" value="P:proteolysis"/>
    <property type="evidence" value="ECO:0007669"/>
    <property type="project" value="InterPro"/>
</dbReference>
<dbReference type="GO" id="GO:0005737">
    <property type="term" value="C:cytoplasm"/>
    <property type="evidence" value="ECO:0007669"/>
    <property type="project" value="TreeGrafter"/>
</dbReference>